<accession>A0A067MN18</accession>
<name>A0A067MN18_BOTB1</name>
<dbReference type="Proteomes" id="UP000027195">
    <property type="component" value="Unassembled WGS sequence"/>
</dbReference>
<keyword evidence="2" id="KW-1185">Reference proteome</keyword>
<evidence type="ECO:0000313" key="2">
    <source>
        <dbReference type="Proteomes" id="UP000027195"/>
    </source>
</evidence>
<sequence>METSALDGSGVEAVFKEIASRYVAYKKIGEPVPWDQAFRGKAPVIAPVIASATGSADAPVHVPAIASAIAVPFIPVTPAVKVTTVIPSTPASNIELDFPWIAEWLQSLDASNRGRDGQKLARYGKALEDAGYMRINSLDNSAYVIPQRLTKLTGMLPGHADSILKWVLVDIAKLKRKDVGGVRSIWL</sequence>
<dbReference type="EMBL" id="KL198047">
    <property type="protein sequence ID" value="KDQ12966.1"/>
    <property type="molecule type" value="Genomic_DNA"/>
</dbReference>
<dbReference type="AlphaFoldDB" id="A0A067MN18"/>
<evidence type="ECO:0000313" key="1">
    <source>
        <dbReference type="EMBL" id="KDQ12966.1"/>
    </source>
</evidence>
<dbReference type="OrthoDB" id="10662109at2759"/>
<proteinExistence type="predicted"/>
<organism evidence="1 2">
    <name type="scientific">Botryobasidium botryosum (strain FD-172 SS1)</name>
    <dbReference type="NCBI Taxonomy" id="930990"/>
    <lineage>
        <taxon>Eukaryota</taxon>
        <taxon>Fungi</taxon>
        <taxon>Dikarya</taxon>
        <taxon>Basidiomycota</taxon>
        <taxon>Agaricomycotina</taxon>
        <taxon>Agaricomycetes</taxon>
        <taxon>Cantharellales</taxon>
        <taxon>Botryobasidiaceae</taxon>
        <taxon>Botryobasidium</taxon>
    </lineage>
</organism>
<reference evidence="2" key="1">
    <citation type="journal article" date="2014" name="Proc. Natl. Acad. Sci. U.S.A.">
        <title>Extensive sampling of basidiomycete genomes demonstrates inadequacy of the white-rot/brown-rot paradigm for wood decay fungi.</title>
        <authorList>
            <person name="Riley R."/>
            <person name="Salamov A.A."/>
            <person name="Brown D.W."/>
            <person name="Nagy L.G."/>
            <person name="Floudas D."/>
            <person name="Held B.W."/>
            <person name="Levasseur A."/>
            <person name="Lombard V."/>
            <person name="Morin E."/>
            <person name="Otillar R."/>
            <person name="Lindquist E.A."/>
            <person name="Sun H."/>
            <person name="LaButti K.M."/>
            <person name="Schmutz J."/>
            <person name="Jabbour D."/>
            <person name="Luo H."/>
            <person name="Baker S.E."/>
            <person name="Pisabarro A.G."/>
            <person name="Walton J.D."/>
            <person name="Blanchette R.A."/>
            <person name="Henrissat B."/>
            <person name="Martin F."/>
            <person name="Cullen D."/>
            <person name="Hibbett D.S."/>
            <person name="Grigoriev I.V."/>
        </authorList>
    </citation>
    <scope>NUCLEOTIDE SEQUENCE [LARGE SCALE GENOMIC DNA]</scope>
    <source>
        <strain evidence="2">FD-172 SS1</strain>
    </source>
</reference>
<protein>
    <submittedName>
        <fullName evidence="1">Uncharacterized protein</fullName>
    </submittedName>
</protein>
<gene>
    <name evidence="1" type="ORF">BOTBODRAFT_67148</name>
</gene>
<dbReference type="InParanoid" id="A0A067MN18"/>
<dbReference type="HOGENOM" id="CLU_1447442_0_0_1"/>